<dbReference type="SUPFAM" id="SSF56300">
    <property type="entry name" value="Metallo-dependent phosphatases"/>
    <property type="match status" value="1"/>
</dbReference>
<dbReference type="GO" id="GO:0046872">
    <property type="term" value="F:metal ion binding"/>
    <property type="evidence" value="ECO:0007669"/>
    <property type="project" value="UniProtKB-KW"/>
</dbReference>
<dbReference type="FunFam" id="3.60.21.10:FF:000020">
    <property type="entry name" value="NT5E isoform 4"/>
    <property type="match status" value="1"/>
</dbReference>
<keyword evidence="8" id="KW-0325">Glycoprotein</keyword>
<dbReference type="CDD" id="cd07409">
    <property type="entry name" value="MPP_CD73_N"/>
    <property type="match status" value="1"/>
</dbReference>
<reference evidence="17" key="1">
    <citation type="submission" date="2007-03" db="EMBL/GenBank/DDBJ databases">
        <title>Annotation of Culex pipiens quinquefasciatus.</title>
        <authorList>
            <consortium name="The Broad Institute Genome Sequencing Platform"/>
            <person name="Atkinson P.W."/>
            <person name="Hemingway J."/>
            <person name="Christensen B.M."/>
            <person name="Higgs S."/>
            <person name="Kodira C."/>
            <person name="Hannick L."/>
            <person name="Megy K."/>
            <person name="O'Leary S."/>
            <person name="Pearson M."/>
            <person name="Haas B.J."/>
            <person name="Mauceli E."/>
            <person name="Wortman J.R."/>
            <person name="Lee N.H."/>
            <person name="Guigo R."/>
            <person name="Stanke M."/>
            <person name="Alvarado L."/>
            <person name="Amedeo P."/>
            <person name="Antoine C.H."/>
            <person name="Arensburger P."/>
            <person name="Bidwell S.L."/>
            <person name="Crawford M."/>
            <person name="Camaro F."/>
            <person name="Devon K."/>
            <person name="Engels R."/>
            <person name="Hammond M."/>
            <person name="Howarth C."/>
            <person name="Koehrsen M."/>
            <person name="Lawson D."/>
            <person name="Montgomery P."/>
            <person name="Nene V."/>
            <person name="Nusbaum C."/>
            <person name="Puiu D."/>
            <person name="Romero-Severson J."/>
            <person name="Severson D.W."/>
            <person name="Shumway M."/>
            <person name="Sisk P."/>
            <person name="Stolte C."/>
            <person name="Zeng Q."/>
            <person name="Eisenstadt E."/>
            <person name="Fraser-Liggett C."/>
            <person name="Strausberg R."/>
            <person name="Galagan J."/>
            <person name="Birren B."/>
            <person name="Collins F.H."/>
        </authorList>
    </citation>
    <scope>NUCLEOTIDE SEQUENCE [LARGE SCALE GENOMIC DNA]</scope>
    <source>
        <strain evidence="17">JHB</strain>
    </source>
</reference>
<dbReference type="VEuPathDB" id="VectorBase:CQUJHB011313"/>
<gene>
    <name evidence="18" type="primary">6052907</name>
    <name evidence="17" type="ORF">CpipJ_CPIJ018871</name>
</gene>
<evidence type="ECO:0000256" key="5">
    <source>
        <dbReference type="ARBA" id="ARBA00022741"/>
    </source>
</evidence>
<organism>
    <name type="scientific">Culex quinquefasciatus</name>
    <name type="common">Southern house mosquito</name>
    <name type="synonym">Culex pungens</name>
    <dbReference type="NCBI Taxonomy" id="7176"/>
    <lineage>
        <taxon>Eukaryota</taxon>
        <taxon>Metazoa</taxon>
        <taxon>Ecdysozoa</taxon>
        <taxon>Arthropoda</taxon>
        <taxon>Hexapoda</taxon>
        <taxon>Insecta</taxon>
        <taxon>Pterygota</taxon>
        <taxon>Neoptera</taxon>
        <taxon>Endopterygota</taxon>
        <taxon>Diptera</taxon>
        <taxon>Nematocera</taxon>
        <taxon>Culicoidea</taxon>
        <taxon>Culicidae</taxon>
        <taxon>Culicinae</taxon>
        <taxon>Culicini</taxon>
        <taxon>Culex</taxon>
        <taxon>Culex</taxon>
    </lineage>
</organism>
<keyword evidence="6 14" id="KW-0378">Hydrolase</keyword>
<dbReference type="InterPro" id="IPR036907">
    <property type="entry name" value="5'-Nucleotdase_C_sf"/>
</dbReference>
<dbReference type="SUPFAM" id="SSF55816">
    <property type="entry name" value="5'-nucleotidase (syn. UDP-sugar hydrolase), C-terminal domain"/>
    <property type="match status" value="1"/>
</dbReference>
<comment type="catalytic activity">
    <reaction evidence="12">
        <text>a ribonucleoside 5'-triphosphate + 2 H2O = a ribonucleoside 5'-phosphate + 2 phosphate + 2 H(+)</text>
        <dbReference type="Rhea" id="RHEA:36795"/>
        <dbReference type="ChEBI" id="CHEBI:15377"/>
        <dbReference type="ChEBI" id="CHEBI:15378"/>
        <dbReference type="ChEBI" id="CHEBI:43474"/>
        <dbReference type="ChEBI" id="CHEBI:58043"/>
        <dbReference type="ChEBI" id="CHEBI:61557"/>
        <dbReference type="EC" id="3.6.1.5"/>
    </reaction>
    <physiologicalReaction direction="left-to-right" evidence="12">
        <dbReference type="Rhea" id="RHEA:36796"/>
    </physiologicalReaction>
</comment>
<dbReference type="InterPro" id="IPR004843">
    <property type="entry name" value="Calcineurin-like_PHP"/>
</dbReference>
<dbReference type="PRINTS" id="PR01607">
    <property type="entry name" value="APYRASEFAMLY"/>
</dbReference>
<evidence type="ECO:0000256" key="3">
    <source>
        <dbReference type="ARBA" id="ARBA00022723"/>
    </source>
</evidence>
<dbReference type="PANTHER" id="PTHR11575:SF32">
    <property type="entry name" value="APYRASE-LIKE PROTEIN"/>
    <property type="match status" value="1"/>
</dbReference>
<keyword evidence="19" id="KW-1185">Reference proteome</keyword>
<keyword evidence="5 14" id="KW-0547">Nucleotide-binding</keyword>
<feature type="domain" description="5'-Nucleotidase C-terminal" evidence="16">
    <location>
        <begin position="350"/>
        <end position="508"/>
    </location>
</feature>
<evidence type="ECO:0000259" key="15">
    <source>
        <dbReference type="Pfam" id="PF00149"/>
    </source>
</evidence>
<keyword evidence="7" id="KW-0067">ATP-binding</keyword>
<evidence type="ECO:0000313" key="18">
    <source>
        <dbReference type="EnsemblMetazoa" id="CPIJ018871-PA"/>
    </source>
</evidence>
<dbReference type="OrthoDB" id="7722975at2759"/>
<name>B0XHG2_CULQU</name>
<sequence length="561" mass="62079">MLQKIVVCVLFFLSAAKINNTSADQQRQSANSFKLKIIHFNDLHAMYDEITPKSKPCEGSNCVGGIARLATTINRLKGENSNHLILNAGDVFQGTVWYNLLKWNVSQYFMNLLGAQAMVLGNHEFDDTIAGLVPFLEATKGVTPVLVSNLVIPEGDQSENVTRIKDLVKREPFVINVGGKQVGIIGVIFDGTDKLSLTAPIKFRNSVDTVREQSKKLKQAGVEIVVVLSHCGIVDDRLIAEQAGDDIDVIAGGHSHTLLWNEEKAPSGHDVYGRYPLVINSSGGHRVLIVQALCHGLYVGNVDLGFDEEGEIVEFEGSPVYQDSKLEKDAEIDAELQKWKKVVAEKSLIVVGETKVELDNECREKECKIGSTLADAYLWYFRNRTNPPKIAFIHAGTFRNSLQVGNITTGQIMNALPFSTYASVIKISGKTLEKAIDFGSWMNRRCKRNLLQVAGIKAGVDYSKPEGSKTMIFIKVGDGYQFLDVNQEYVVVTNSYIVKGGDDFDMFEGVSVEERGPIDSELLQLYFGADNGFNEESLSENRIQLRNPQLSSEEIQKCLKS</sequence>
<reference evidence="18" key="2">
    <citation type="submission" date="2021-02" db="UniProtKB">
        <authorList>
            <consortium name="EnsemblMetazoa"/>
        </authorList>
    </citation>
    <scope>IDENTIFICATION</scope>
    <source>
        <strain evidence="18">JHB</strain>
    </source>
</reference>
<keyword evidence="4 14" id="KW-0732">Signal</keyword>
<evidence type="ECO:0000256" key="11">
    <source>
        <dbReference type="ARBA" id="ARBA00032306"/>
    </source>
</evidence>
<dbReference type="PANTHER" id="PTHR11575">
    <property type="entry name" value="5'-NUCLEOTIDASE-RELATED"/>
    <property type="match status" value="1"/>
</dbReference>
<dbReference type="GO" id="GO:0008253">
    <property type="term" value="F:5'-nucleotidase activity"/>
    <property type="evidence" value="ECO:0007669"/>
    <property type="project" value="TreeGrafter"/>
</dbReference>
<evidence type="ECO:0000256" key="8">
    <source>
        <dbReference type="ARBA" id="ARBA00023180"/>
    </source>
</evidence>
<dbReference type="KEGG" id="cqu:CpipJ_CPIJ018871"/>
<dbReference type="InParanoid" id="B0XHG2"/>
<dbReference type="Pfam" id="PF00149">
    <property type="entry name" value="Metallophos"/>
    <property type="match status" value="1"/>
</dbReference>
<feature type="chain" id="PRO_5011325992" description="Apyrase" evidence="14">
    <location>
        <begin position="24"/>
        <end position="561"/>
    </location>
</feature>
<evidence type="ECO:0000256" key="13">
    <source>
        <dbReference type="ARBA" id="ARBA00074431"/>
    </source>
</evidence>
<dbReference type="eggNOG" id="KOG4419">
    <property type="taxonomic scope" value="Eukaryota"/>
</dbReference>
<dbReference type="Proteomes" id="UP000002320">
    <property type="component" value="Unassembled WGS sequence"/>
</dbReference>
<evidence type="ECO:0000313" key="17">
    <source>
        <dbReference type="EMBL" id="EDS28391.1"/>
    </source>
</evidence>
<evidence type="ECO:0000256" key="9">
    <source>
        <dbReference type="ARBA" id="ARBA00030084"/>
    </source>
</evidence>
<proteinExistence type="inferred from homology"/>
<dbReference type="EMBL" id="DS233155">
    <property type="protein sequence ID" value="EDS28391.1"/>
    <property type="molecule type" value="Genomic_DNA"/>
</dbReference>
<dbReference type="STRING" id="7176.B0XHG2"/>
<dbReference type="HOGENOM" id="CLU_005854_7_1_1"/>
<evidence type="ECO:0000256" key="14">
    <source>
        <dbReference type="RuleBase" id="RU362119"/>
    </source>
</evidence>
<dbReference type="GO" id="GO:0004050">
    <property type="term" value="F:apyrase activity"/>
    <property type="evidence" value="ECO:0007669"/>
    <property type="project" value="UniProtKB-EC"/>
</dbReference>
<evidence type="ECO:0000256" key="1">
    <source>
        <dbReference type="ARBA" id="ARBA00001968"/>
    </source>
</evidence>
<dbReference type="GO" id="GO:0005524">
    <property type="term" value="F:ATP binding"/>
    <property type="evidence" value="ECO:0007669"/>
    <property type="project" value="UniProtKB-KW"/>
</dbReference>
<evidence type="ECO:0000256" key="10">
    <source>
        <dbReference type="ARBA" id="ARBA00031428"/>
    </source>
</evidence>
<feature type="domain" description="Calcineurin-like phosphoesterase" evidence="15">
    <location>
        <begin position="35"/>
        <end position="257"/>
    </location>
</feature>
<evidence type="ECO:0000256" key="7">
    <source>
        <dbReference type="ARBA" id="ARBA00022840"/>
    </source>
</evidence>
<dbReference type="VEuPathDB" id="VectorBase:CPIJ018871"/>
<accession>B0XHG2</accession>
<comment type="similarity">
    <text evidence="2 14">Belongs to the 5'-nucleotidase family.</text>
</comment>
<dbReference type="AlphaFoldDB" id="B0XHG2"/>
<evidence type="ECO:0000313" key="19">
    <source>
        <dbReference type="Proteomes" id="UP000002320"/>
    </source>
</evidence>
<feature type="signal peptide" evidence="14">
    <location>
        <begin position="1"/>
        <end position="23"/>
    </location>
</feature>
<dbReference type="Gene3D" id="3.60.21.10">
    <property type="match status" value="1"/>
</dbReference>
<dbReference type="InterPro" id="IPR008334">
    <property type="entry name" value="5'-Nucleotdase_C"/>
</dbReference>
<dbReference type="InterPro" id="IPR006179">
    <property type="entry name" value="5_nucleotidase/apyrase"/>
</dbReference>
<evidence type="ECO:0000256" key="12">
    <source>
        <dbReference type="ARBA" id="ARBA00047297"/>
    </source>
</evidence>
<evidence type="ECO:0000256" key="6">
    <source>
        <dbReference type="ARBA" id="ARBA00022801"/>
    </source>
</evidence>
<dbReference type="GO" id="GO:0006196">
    <property type="term" value="P:AMP catabolic process"/>
    <property type="evidence" value="ECO:0007669"/>
    <property type="project" value="TreeGrafter"/>
</dbReference>
<dbReference type="GO" id="GO:0005886">
    <property type="term" value="C:plasma membrane"/>
    <property type="evidence" value="ECO:0007669"/>
    <property type="project" value="TreeGrafter"/>
</dbReference>
<evidence type="ECO:0000256" key="2">
    <source>
        <dbReference type="ARBA" id="ARBA00006654"/>
    </source>
</evidence>
<keyword evidence="3" id="KW-0479">Metal-binding</keyword>
<dbReference type="Gene3D" id="3.90.780.10">
    <property type="entry name" value="5'-Nucleotidase, C-terminal domain"/>
    <property type="match status" value="1"/>
</dbReference>
<protein>
    <recommendedName>
        <fullName evidence="13">Apyrase</fullName>
    </recommendedName>
    <alternativeName>
        <fullName evidence="10">ATP-diphosphatase</fullName>
    </alternativeName>
    <alternativeName>
        <fullName evidence="11">ATP-diphosphohydrolase</fullName>
    </alternativeName>
    <alternativeName>
        <fullName evidence="9">Adenosine diphosphatase</fullName>
    </alternativeName>
</protein>
<evidence type="ECO:0000259" key="16">
    <source>
        <dbReference type="Pfam" id="PF02872"/>
    </source>
</evidence>
<dbReference type="OMA" id="ETGMAWQ"/>
<dbReference type="InterPro" id="IPR029052">
    <property type="entry name" value="Metallo-depent_PP-like"/>
</dbReference>
<evidence type="ECO:0000256" key="4">
    <source>
        <dbReference type="ARBA" id="ARBA00022729"/>
    </source>
</evidence>
<comment type="cofactor">
    <cofactor evidence="1">
        <name>a divalent metal cation</name>
        <dbReference type="ChEBI" id="CHEBI:60240"/>
    </cofactor>
</comment>
<dbReference type="EnsemblMetazoa" id="CPIJ018871-RA">
    <property type="protein sequence ID" value="CPIJ018871-PA"/>
    <property type="gene ID" value="CPIJ018871"/>
</dbReference>
<dbReference type="Pfam" id="PF02872">
    <property type="entry name" value="5_nucleotid_C"/>
    <property type="match status" value="1"/>
</dbReference>